<gene>
    <name evidence="3" type="ORF">PCOAH_00047910</name>
</gene>
<evidence type="ECO:0000256" key="2">
    <source>
        <dbReference type="SAM" id="Phobius"/>
    </source>
</evidence>
<name>A0A1B1E6F9_9APIC</name>
<protein>
    <submittedName>
        <fullName evidence="3">KIR protein</fullName>
    </submittedName>
</protein>
<evidence type="ECO:0000313" key="3">
    <source>
        <dbReference type="EMBL" id="ANQ10606.1"/>
    </source>
</evidence>
<sequence length="281" mass="31005">MPDPVDGTPLTNAKSEVLFYSQFNKETDDCAGESAVESAVESIKGYLGSSLNYANKGNDIDKIVKGVCYVDKIYKGTSTHPHQSELCSFLYYYIGDVLSKNPKCDNMFSLIMNMICSALESSYKLKGCKIECSTKHDKDIFLKRKAIFDYYHDFSVIQGELLQENHQCAAKYGSYLSAVVPIYEEVRQNCERASSSTDPYCIQFNIWFNGGKNNTNINPEQLKSKCESSQEGLEPRPGSGPGTTSSIGSGSGVVPTIVSTVLPMMGLPTVAFFLYKVKLPL</sequence>
<dbReference type="VEuPathDB" id="PlasmoDB:PCOAH_00047910"/>
<feature type="region of interest" description="Disordered" evidence="1">
    <location>
        <begin position="225"/>
        <end position="248"/>
    </location>
</feature>
<proteinExistence type="predicted"/>
<evidence type="ECO:0000256" key="1">
    <source>
        <dbReference type="SAM" id="MobiDB-lite"/>
    </source>
</evidence>
<dbReference type="RefSeq" id="XP_019917301.1">
    <property type="nucleotide sequence ID" value="XM_020061574.1"/>
</dbReference>
<reference evidence="4" key="1">
    <citation type="submission" date="2016-06" db="EMBL/GenBank/DDBJ databases">
        <title>First high quality genome sequence of Plasmodium coatneyi using continuous long reads from single molecule, real-time sequencing.</title>
        <authorList>
            <person name="Chien J.-T."/>
            <person name="Pakala S.B."/>
            <person name="Geraldo J.A."/>
            <person name="Lapp S.A."/>
            <person name="Barnwell J.W."/>
            <person name="Kissinger J.C."/>
            <person name="Galinski M.R."/>
            <person name="Humphrey J.C."/>
        </authorList>
    </citation>
    <scope>NUCLEOTIDE SEQUENCE [LARGE SCALE GENOMIC DNA]</scope>
    <source>
        <strain evidence="4">Hackeri</strain>
    </source>
</reference>
<feature type="transmembrane region" description="Helical" evidence="2">
    <location>
        <begin position="253"/>
        <end position="275"/>
    </location>
</feature>
<dbReference type="AlphaFoldDB" id="A0A1B1E6F9"/>
<keyword evidence="2" id="KW-0472">Membrane</keyword>
<dbReference type="GeneID" id="30911522"/>
<evidence type="ECO:0000313" key="4">
    <source>
        <dbReference type="Proteomes" id="UP000092716"/>
    </source>
</evidence>
<dbReference type="InterPro" id="IPR008780">
    <property type="entry name" value="Plasmodium_Vir"/>
</dbReference>
<accession>A0A1B1E6F9</accession>
<dbReference type="Pfam" id="PF05795">
    <property type="entry name" value="Plasmodium_Vir"/>
    <property type="match status" value="1"/>
</dbReference>
<organism evidence="3 4">
    <name type="scientific">Plasmodium coatneyi</name>
    <dbReference type="NCBI Taxonomy" id="208452"/>
    <lineage>
        <taxon>Eukaryota</taxon>
        <taxon>Sar</taxon>
        <taxon>Alveolata</taxon>
        <taxon>Apicomplexa</taxon>
        <taxon>Aconoidasida</taxon>
        <taxon>Haemosporida</taxon>
        <taxon>Plasmodiidae</taxon>
        <taxon>Plasmodium</taxon>
    </lineage>
</organism>
<dbReference type="EMBL" id="CP016251">
    <property type="protein sequence ID" value="ANQ10606.1"/>
    <property type="molecule type" value="Genomic_DNA"/>
</dbReference>
<keyword evidence="4" id="KW-1185">Reference proteome</keyword>
<dbReference type="KEGG" id="pcot:PCOAH_00047910"/>
<keyword evidence="2" id="KW-1133">Transmembrane helix</keyword>
<dbReference type="OrthoDB" id="383226at2759"/>
<keyword evidence="2" id="KW-0812">Transmembrane</keyword>
<dbReference type="Proteomes" id="UP000092716">
    <property type="component" value="Chromosome 13"/>
</dbReference>